<gene>
    <name evidence="1" type="ORF">F0562_007666</name>
</gene>
<evidence type="ECO:0000313" key="2">
    <source>
        <dbReference type="Proteomes" id="UP000325577"/>
    </source>
</evidence>
<dbReference type="EMBL" id="CM018046">
    <property type="protein sequence ID" value="KAA8525811.1"/>
    <property type="molecule type" value="Genomic_DNA"/>
</dbReference>
<dbReference type="Proteomes" id="UP000325577">
    <property type="component" value="Linkage Group LG3"/>
</dbReference>
<keyword evidence="2" id="KW-1185">Reference proteome</keyword>
<evidence type="ECO:0000313" key="1">
    <source>
        <dbReference type="EMBL" id="KAA8525811.1"/>
    </source>
</evidence>
<reference evidence="1 2" key="1">
    <citation type="submission" date="2019-09" db="EMBL/GenBank/DDBJ databases">
        <title>A chromosome-level genome assembly of the Chinese tupelo Nyssa sinensis.</title>
        <authorList>
            <person name="Yang X."/>
            <person name="Kang M."/>
            <person name="Yang Y."/>
            <person name="Xiong H."/>
            <person name="Wang M."/>
            <person name="Zhang Z."/>
            <person name="Wang Z."/>
            <person name="Wu H."/>
            <person name="Ma T."/>
            <person name="Liu J."/>
            <person name="Xi Z."/>
        </authorList>
    </citation>
    <scope>NUCLEOTIDE SEQUENCE [LARGE SCALE GENOMIC DNA]</scope>
    <source>
        <strain evidence="1">J267</strain>
        <tissue evidence="1">Leaf</tissue>
    </source>
</reference>
<protein>
    <submittedName>
        <fullName evidence="1">Uncharacterized protein</fullName>
    </submittedName>
</protein>
<dbReference type="AlphaFoldDB" id="A0A5J5A927"/>
<organism evidence="1 2">
    <name type="scientific">Nyssa sinensis</name>
    <dbReference type="NCBI Taxonomy" id="561372"/>
    <lineage>
        <taxon>Eukaryota</taxon>
        <taxon>Viridiplantae</taxon>
        <taxon>Streptophyta</taxon>
        <taxon>Embryophyta</taxon>
        <taxon>Tracheophyta</taxon>
        <taxon>Spermatophyta</taxon>
        <taxon>Magnoliopsida</taxon>
        <taxon>eudicotyledons</taxon>
        <taxon>Gunneridae</taxon>
        <taxon>Pentapetalae</taxon>
        <taxon>asterids</taxon>
        <taxon>Cornales</taxon>
        <taxon>Nyssaceae</taxon>
        <taxon>Nyssa</taxon>
    </lineage>
</organism>
<name>A0A5J5A927_9ASTE</name>
<proteinExistence type="predicted"/>
<accession>A0A5J5A927</accession>
<sequence length="83" mass="8931">MEVRGWTVVMAAGGDDGRDDGFTGDADLMGVERERDAMDLVVVQVVVREATVMEDDDGGRWLAVVTGVRGGWVMELWDDGDGG</sequence>